<evidence type="ECO:0000256" key="2">
    <source>
        <dbReference type="SAM" id="MobiDB-lite"/>
    </source>
</evidence>
<feature type="compositionally biased region" description="Basic and acidic residues" evidence="2">
    <location>
        <begin position="767"/>
        <end position="780"/>
    </location>
</feature>
<dbReference type="Proteomes" id="UP001557470">
    <property type="component" value="Unassembled WGS sequence"/>
</dbReference>
<comment type="caution">
    <text evidence="4">The sequence shown here is derived from an EMBL/GenBank/DDBJ whole genome shotgun (WGS) entry which is preliminary data.</text>
</comment>
<evidence type="ECO:0000313" key="4">
    <source>
        <dbReference type="EMBL" id="KAL0965510.1"/>
    </source>
</evidence>
<evidence type="ECO:0000256" key="1">
    <source>
        <dbReference type="ARBA" id="ARBA00022553"/>
    </source>
</evidence>
<feature type="compositionally biased region" description="Basic and acidic residues" evidence="2">
    <location>
        <begin position="539"/>
        <end position="594"/>
    </location>
</feature>
<feature type="compositionally biased region" description="Basic and acidic residues" evidence="2">
    <location>
        <begin position="804"/>
        <end position="820"/>
    </location>
</feature>
<proteinExistence type="predicted"/>
<feature type="region of interest" description="Disordered" evidence="2">
    <location>
        <begin position="1021"/>
        <end position="1562"/>
    </location>
</feature>
<feature type="compositionally biased region" description="Basic and acidic residues" evidence="2">
    <location>
        <begin position="966"/>
        <end position="981"/>
    </location>
</feature>
<feature type="region of interest" description="Disordered" evidence="2">
    <location>
        <begin position="450"/>
        <end position="708"/>
    </location>
</feature>
<feature type="region of interest" description="Disordered" evidence="2">
    <location>
        <begin position="1579"/>
        <end position="1658"/>
    </location>
</feature>
<feature type="compositionally biased region" description="Polar residues" evidence="2">
    <location>
        <begin position="1255"/>
        <end position="1274"/>
    </location>
</feature>
<feature type="compositionally biased region" description="Low complexity" evidence="2">
    <location>
        <begin position="929"/>
        <end position="944"/>
    </location>
</feature>
<dbReference type="EMBL" id="JAGEUA010000009">
    <property type="protein sequence ID" value="KAL0965510.1"/>
    <property type="molecule type" value="Genomic_DNA"/>
</dbReference>
<protein>
    <recommendedName>
        <fullName evidence="3">BAT2 N-terminal domain-containing protein</fullName>
    </recommendedName>
</protein>
<feature type="region of interest" description="Disordered" evidence="2">
    <location>
        <begin position="1832"/>
        <end position="1859"/>
    </location>
</feature>
<organism evidence="4 5">
    <name type="scientific">Umbra pygmaea</name>
    <name type="common">Eastern mudminnow</name>
    <dbReference type="NCBI Taxonomy" id="75934"/>
    <lineage>
        <taxon>Eukaryota</taxon>
        <taxon>Metazoa</taxon>
        <taxon>Chordata</taxon>
        <taxon>Craniata</taxon>
        <taxon>Vertebrata</taxon>
        <taxon>Euteleostomi</taxon>
        <taxon>Actinopterygii</taxon>
        <taxon>Neopterygii</taxon>
        <taxon>Teleostei</taxon>
        <taxon>Protacanthopterygii</taxon>
        <taxon>Esociformes</taxon>
        <taxon>Umbridae</taxon>
        <taxon>Umbra</taxon>
    </lineage>
</organism>
<name>A0ABD0W7Y9_UMBPY</name>
<feature type="region of interest" description="Disordered" evidence="2">
    <location>
        <begin position="2447"/>
        <end position="2471"/>
    </location>
</feature>
<gene>
    <name evidence="4" type="ORF">UPYG_G00282260</name>
</gene>
<accession>A0ABD0W7Y9</accession>
<keyword evidence="1" id="KW-0597">Phosphoprotein</keyword>
<dbReference type="InterPro" id="IPR009738">
    <property type="entry name" value="BAT2_N"/>
</dbReference>
<dbReference type="PANTHER" id="PTHR14038">
    <property type="entry name" value="BAT2 HLA-B-ASSOCIATED TRANSCRIPT 2"/>
    <property type="match status" value="1"/>
</dbReference>
<feature type="region of interest" description="Disordered" evidence="2">
    <location>
        <begin position="2124"/>
        <end position="2167"/>
    </location>
</feature>
<feature type="compositionally biased region" description="Low complexity" evidence="2">
    <location>
        <begin position="103"/>
        <end position="115"/>
    </location>
</feature>
<feature type="compositionally biased region" description="Polar residues" evidence="2">
    <location>
        <begin position="488"/>
        <end position="502"/>
    </location>
</feature>
<feature type="compositionally biased region" description="Basic and acidic residues" evidence="2">
    <location>
        <begin position="1198"/>
        <end position="1209"/>
    </location>
</feature>
<dbReference type="PANTHER" id="PTHR14038:SF4">
    <property type="entry name" value="PROTEIN PRRC2B"/>
    <property type="match status" value="1"/>
</dbReference>
<feature type="compositionally biased region" description="Polar residues" evidence="2">
    <location>
        <begin position="1671"/>
        <end position="1693"/>
    </location>
</feature>
<feature type="compositionally biased region" description="Basic and acidic residues" evidence="2">
    <location>
        <begin position="1602"/>
        <end position="1613"/>
    </location>
</feature>
<feature type="compositionally biased region" description="Basic and acidic residues" evidence="2">
    <location>
        <begin position="1477"/>
        <end position="1486"/>
    </location>
</feature>
<feature type="region of interest" description="Disordered" evidence="2">
    <location>
        <begin position="52"/>
        <end position="305"/>
    </location>
</feature>
<feature type="compositionally biased region" description="Basic and acidic residues" evidence="2">
    <location>
        <begin position="164"/>
        <end position="186"/>
    </location>
</feature>
<feature type="compositionally biased region" description="Basic and acidic residues" evidence="2">
    <location>
        <begin position="872"/>
        <end position="920"/>
    </location>
</feature>
<feature type="region of interest" description="Disordered" evidence="2">
    <location>
        <begin position="747"/>
        <end position="981"/>
    </location>
</feature>
<evidence type="ECO:0000313" key="5">
    <source>
        <dbReference type="Proteomes" id="UP001557470"/>
    </source>
</evidence>
<sequence>MSDRLGQITKSKDGKSKYSSLSLFDKYKGKSIETQKTAVPRHGLQSLGKVAAARRMPPPAHLPSLKSENKGNDPNVIIVPKDGTGWANKPEQPDQKSSIVSTAQLPELQPQLALQKSVSNLQKPTPVASPESTNTGGPKQWAQLNGKAVELDGLRASNRLQPFSHEEFPTLKAAGEQDKAGKERSAFDPSYGPGPSLRPQNVTSWREGGGRNLAPSSLPAGVPSEAEGRAISVAETGGSSPPPPTSGSSSALTASVPGPTTATMVSTPPALEPKEPSLRPAQPLRRPTPPALNHHQLHHPPSTTTYHDMLPAFMCPKETRDAPGTTEHTVTVIAPVRFDNRPAVRQPYTNTTLEPVNGEVRRGENRFIRGPPRNPSSRPIRRPGDRPPRPAIINPEDLKDLDELDNDCEDGWAGLHEEVDYGEKLKFSDDEEEHITGEKSTMWVEWENQRHERQLSLSSGEGAYPQDAAEDEGYGTYQEQMAHRKTNGRFSSGEAQAQQKSSGPGIANQGEPLDDQEERHGQSQGPARAKFVSPELSEAVERARRRREEEERRAREERLAACAEKLKRLDEKFGKTERQLSRSEEGVKDAEGKEATLSPGRESKPHPESWQFSTKDVECSSEHSASQQDYRDEAALGFAPYRSDDDTCAESTSPLPDYALHQAPKPLPPRFQKQHQQQEQVCKLQHWQQQSGHPAPSGSSHPQRAYYPPHMLGFDPRWMMMPPFMDPRMAQGRSPVDYYPNNVHSSGMMKPMMQPDHLNSPGSVSDEGCHSNLHQERRAPSTEPYPVWSQDGYPSRSFTPPYQRHHESSDRSQPDDRSERTCSQQDLYEDRSNEGLDQPSEGPSHPPYHQNRGPDRDHLLATAPSRPQQQHIDTDYPKQEAKDRHLKDSTDPRDEVFNPSKEKGFDSDFWRRDGGQKKDGGSSGQNQWSDPGSSSSSSSISQPSETTGRTLIRRTGPIKKPVLKALKVEEKENEKPKVEPEEKVVPYRLEKEVLTNVYDLKKDNQPLVSNRHSVLPAIEKLSEEKQHQLPVSAKVERPASTHSEALPKENSWDIGKSQTSRDAQESREPAVPRRNNWIFIDEEQAFAGARGTGRGRSRGGFREFSSRADRGGRGSRGGENPRGGYNNNSSRDTTGAQRPSRGRGLPRDFAKVEDLHRGKPRRRNVSETLSEASEYEEMPKRRRQKGSENGEGTYLEQGESRKADRESWRSNKVYTDDQASSDARDKAKASSRGFGGGGRSLPPRLDAGRVYNTGRGFSNGSRDVSTWRGRSSQFGNGGGPLQENGYGTGTEIYSRRPLVEREHPKYTPKFTNSTGSFMENGTEERSAEGEYYIDNDNPGQQPLRRRRPPRQDKPPRFRRLRQEREPGSGQWTSDEYVNSADGFANPWPGQTKEASREDGWPSGHYSGGAGRSSGQQGQPEDWETGSENSDFSDWREKRGGGHQQAHGDVHSDSGHGEPGSGEKRELAKRSFSSQRPLVDRQNRKGEPSLLEGNKVLRSLENPNPQPSANRSDAWQNGGTTSHKSRSPESGPVYSVESEENLQTNESSGKKLEKELKSGSLKGDMVESLSQYELNSYQIEGDAGGPILSPDSFQDLSKKNQRRPQDDDRRRKEQGVSVSWQSIQVPVKNRAITSKMPPRFAKKQGGMTMDQPEEGLSTNNLGTEIWETNSSALSVQSSGGDSWTKQVSYTASEPNSEDSDAGPEQSKEQHKPGPIGNERSLKHRKGSEVVERLEGGPIAPVNGVDLHVDTVLPVPPIEFGVSAKDSDFSLPPGSTPVPVSNPVTKLQDALASNPALTQAIPMLRRDHLQAGLSLNPISFPSADLTLKMESARKAWENSQSVPEQSSPGGGGSQPPCSVGSSSGVSYSSFGGVSMPPMPVASVAPSMSMQGNHIPPLYLDGHVFPSQPRLVPPTMTQQQSYQQAAAAQQIPISLHTSLQAQAQLGLRGGLPVSQSQDMFSSIPPFRSQVYMHPNLSQPSPMVLSGGGPLKGPYSAFPGMQPSDMVKPQSGSHYQPMNGSQPMVYDGQMNQGPGMGSSQLMDSQLIQVTMPLPGSQLRYGSTQQHLILPQSIQLQQGQNLSVGAPRRMLPPGSQPPVMTGSRENFPMSTGPYTTYKTSQMEMKGFQFSDKSSHSPGMPGGYNRPGSASPSGKQSGPVGPLAGHYTQQKTSSMQAVQQRGWACRGPVLTCSCCYRDPATGWFEALLCPIHGKVPPPQGSMVMHMRPPTTGPFPTPIQRPVMQVNKPVIIRSPSYPNPGREPTHSAPPSAPEPVKGSEDGMKSKDVQNMCQLVAEGKAQSGGMMTSKLQERLTGWQTKGLAYTKTVFQELLTGNYRTSLVKKPTRKMSSNEGLLRMQELEDRLKEQIDKLEHIRLSATELRDNLTGSTGDLNQSVADHLDWLGQLSERVDTLQMNTSVFVQMNPKPRTWGGKQGSRHGPRFGRLHSLADDAQSDYGWSPNRTRRNSDAASEMSCLW</sequence>
<evidence type="ECO:0000259" key="3">
    <source>
        <dbReference type="Pfam" id="PF07001"/>
    </source>
</evidence>
<feature type="compositionally biased region" description="Basic and acidic residues" evidence="2">
    <location>
        <begin position="1293"/>
        <end position="1305"/>
    </location>
</feature>
<feature type="compositionally biased region" description="Basic and acidic residues" evidence="2">
    <location>
        <begin position="1145"/>
        <end position="1157"/>
    </location>
</feature>
<feature type="region of interest" description="Disordered" evidence="2">
    <location>
        <begin position="1671"/>
        <end position="1726"/>
    </location>
</feature>
<feature type="compositionally biased region" description="Polar residues" evidence="2">
    <location>
        <begin position="1500"/>
        <end position="1521"/>
    </location>
</feature>
<feature type="compositionally biased region" description="Basic and acidic residues" evidence="2">
    <location>
        <begin position="1432"/>
        <end position="1468"/>
    </location>
</feature>
<feature type="compositionally biased region" description="Low complexity" evidence="2">
    <location>
        <begin position="368"/>
        <end position="378"/>
    </location>
</feature>
<feature type="compositionally biased region" description="Basic and acidic residues" evidence="2">
    <location>
        <begin position="1349"/>
        <end position="1366"/>
    </location>
</feature>
<feature type="compositionally biased region" description="Basic and acidic residues" evidence="2">
    <location>
        <begin position="1034"/>
        <end position="1051"/>
    </location>
</feature>
<feature type="region of interest" description="Disordered" evidence="2">
    <location>
        <begin position="2245"/>
        <end position="2277"/>
    </location>
</feature>
<dbReference type="Pfam" id="PF07001">
    <property type="entry name" value="BAT2_N"/>
    <property type="match status" value="1"/>
</dbReference>
<reference evidence="4 5" key="1">
    <citation type="submission" date="2024-06" db="EMBL/GenBank/DDBJ databases">
        <authorList>
            <person name="Pan Q."/>
            <person name="Wen M."/>
            <person name="Jouanno E."/>
            <person name="Zahm M."/>
            <person name="Klopp C."/>
            <person name="Cabau C."/>
            <person name="Louis A."/>
            <person name="Berthelot C."/>
            <person name="Parey E."/>
            <person name="Roest Crollius H."/>
            <person name="Montfort J."/>
            <person name="Robinson-Rechavi M."/>
            <person name="Bouchez O."/>
            <person name="Lampietro C."/>
            <person name="Lopez Roques C."/>
            <person name="Donnadieu C."/>
            <person name="Postlethwait J."/>
            <person name="Bobe J."/>
            <person name="Verreycken H."/>
            <person name="Guiguen Y."/>
        </authorList>
    </citation>
    <scope>NUCLEOTIDE SEQUENCE [LARGE SCALE GENOMIC DNA]</scope>
    <source>
        <strain evidence="4">Up_M1</strain>
        <tissue evidence="4">Testis</tissue>
    </source>
</reference>
<feature type="compositionally biased region" description="Low complexity" evidence="2">
    <location>
        <begin position="674"/>
        <end position="703"/>
    </location>
</feature>
<feature type="compositionally biased region" description="Polar residues" evidence="2">
    <location>
        <begin position="1125"/>
        <end position="1137"/>
    </location>
</feature>
<feature type="compositionally biased region" description="Polar residues" evidence="2">
    <location>
        <begin position="1309"/>
        <end position="1319"/>
    </location>
</feature>
<feature type="domain" description="BAT2 N-terminal" evidence="3">
    <location>
        <begin position="1"/>
        <end position="186"/>
    </location>
</feature>
<feature type="region of interest" description="Disordered" evidence="2">
    <location>
        <begin position="1"/>
        <end position="20"/>
    </location>
</feature>
<feature type="compositionally biased region" description="Basic and acidic residues" evidence="2">
    <location>
        <begin position="1062"/>
        <end position="1071"/>
    </location>
</feature>
<feature type="compositionally biased region" description="Basic and acidic residues" evidence="2">
    <location>
        <begin position="1547"/>
        <end position="1556"/>
    </location>
</feature>
<feature type="region of interest" description="Disordered" evidence="2">
    <location>
        <begin position="364"/>
        <end position="395"/>
    </location>
</feature>
<feature type="region of interest" description="Disordered" evidence="2">
    <location>
        <begin position="2089"/>
        <end position="2110"/>
    </location>
</feature>
<dbReference type="InterPro" id="IPR033184">
    <property type="entry name" value="PRRC2"/>
</dbReference>
<feature type="compositionally biased region" description="Basic and acidic residues" evidence="2">
    <location>
        <begin position="1100"/>
        <end position="1112"/>
    </location>
</feature>
<keyword evidence="5" id="KW-1185">Reference proteome</keyword>